<feature type="transmembrane region" description="Helical" evidence="6">
    <location>
        <begin position="117"/>
        <end position="138"/>
    </location>
</feature>
<gene>
    <name evidence="8" type="ORF">WN944_002640</name>
</gene>
<comment type="subcellular location">
    <subcellularLocation>
        <location evidence="1">Membrane</location>
        <topology evidence="1">Multi-pass membrane protein</topology>
    </subcellularLocation>
</comment>
<accession>A0AAP0MGY6</accession>
<keyword evidence="4 6" id="KW-1133">Transmembrane helix</keyword>
<dbReference type="Gene3D" id="1.20.1250.20">
    <property type="entry name" value="MFS general substrate transporter like domains"/>
    <property type="match status" value="1"/>
</dbReference>
<protein>
    <recommendedName>
        <fullName evidence="7">Major facilitator superfamily (MFS) profile domain-containing protein</fullName>
    </recommendedName>
</protein>
<dbReference type="GO" id="GO:0016020">
    <property type="term" value="C:membrane"/>
    <property type="evidence" value="ECO:0007669"/>
    <property type="project" value="UniProtKB-SubCell"/>
</dbReference>
<feature type="transmembrane region" description="Helical" evidence="6">
    <location>
        <begin position="285"/>
        <end position="304"/>
    </location>
</feature>
<organism evidence="8 9">
    <name type="scientific">Citrus x changshan-huyou</name>
    <dbReference type="NCBI Taxonomy" id="2935761"/>
    <lineage>
        <taxon>Eukaryota</taxon>
        <taxon>Viridiplantae</taxon>
        <taxon>Streptophyta</taxon>
        <taxon>Embryophyta</taxon>
        <taxon>Tracheophyta</taxon>
        <taxon>Spermatophyta</taxon>
        <taxon>Magnoliopsida</taxon>
        <taxon>eudicotyledons</taxon>
        <taxon>Gunneridae</taxon>
        <taxon>Pentapetalae</taxon>
        <taxon>rosids</taxon>
        <taxon>malvids</taxon>
        <taxon>Sapindales</taxon>
        <taxon>Rutaceae</taxon>
        <taxon>Aurantioideae</taxon>
        <taxon>Citrus</taxon>
    </lineage>
</organism>
<dbReference type="Proteomes" id="UP001428341">
    <property type="component" value="Unassembled WGS sequence"/>
</dbReference>
<dbReference type="FunFam" id="1.20.1250.20:FF:000232">
    <property type="entry name" value="Organic cation/carnitine transporter 7"/>
    <property type="match status" value="1"/>
</dbReference>
<dbReference type="PANTHER" id="PTHR23511:SF5">
    <property type="entry name" value="MAJOR FACILITATOR-TYPE TRANSPORTER HXNZ-RELATED"/>
    <property type="match status" value="1"/>
</dbReference>
<keyword evidence="5 6" id="KW-0472">Membrane</keyword>
<feature type="transmembrane region" description="Helical" evidence="6">
    <location>
        <begin position="383"/>
        <end position="406"/>
    </location>
</feature>
<evidence type="ECO:0000256" key="1">
    <source>
        <dbReference type="ARBA" id="ARBA00004141"/>
    </source>
</evidence>
<keyword evidence="9" id="KW-1185">Reference proteome</keyword>
<evidence type="ECO:0000256" key="2">
    <source>
        <dbReference type="ARBA" id="ARBA00022448"/>
    </source>
</evidence>
<keyword evidence="3 6" id="KW-0812">Transmembrane</keyword>
<proteinExistence type="predicted"/>
<feature type="transmembrane region" description="Helical" evidence="6">
    <location>
        <begin position="93"/>
        <end position="111"/>
    </location>
</feature>
<feature type="transmembrane region" description="Helical" evidence="6">
    <location>
        <begin position="418"/>
        <end position="440"/>
    </location>
</feature>
<dbReference type="InterPro" id="IPR036259">
    <property type="entry name" value="MFS_trans_sf"/>
</dbReference>
<dbReference type="PROSITE" id="PS50850">
    <property type="entry name" value="MFS"/>
    <property type="match status" value="1"/>
</dbReference>
<sequence>MGDERPVYTLDEALSALRFGKYQALVLAYAGLGWFSEAMEIMILSFVGPAVKSKWKLTSSEESLLTTVVFAGMLLGAYSWGIISDNYGRRKSFLSIAMVTSVAGLLSTFSPNYVSLVIFRCFVGIGLGGGPVFLSYFLEFVPVSHRGTWMVAFSAFWTAGTIFEASLAWVVMTRLNWRWLLAFSSVPSFALLLFYGLAPESPRYLCAKARTVDAHRILEKMAFVNRTKLPPGILVSDKAIKENEESSLLRDTHMISMTRKITDKLKSGFSSFFTLFSRKLIRTTVLLWVLFFANAFSYYGAVLLTSKLSSGDSKCGSKVLHADKSKDNSLYVDVFITSFAELPGLILSAIIVDKIGRKLSMVLMFVLACIFLLPLVLHQSAVVTTVLLFGVRMCATGTITVATIYAPEIYPTSARTTGAGVASAVGRVGGMVCPLVAVGLVTSCHLRLAVILFEVVFVLAIASSLLFPFETKGRELKDAVDAIES</sequence>
<evidence type="ECO:0000259" key="7">
    <source>
        <dbReference type="PROSITE" id="PS50850"/>
    </source>
</evidence>
<evidence type="ECO:0000256" key="5">
    <source>
        <dbReference type="ARBA" id="ARBA00023136"/>
    </source>
</evidence>
<feature type="transmembrane region" description="Helical" evidence="6">
    <location>
        <begin position="150"/>
        <end position="171"/>
    </location>
</feature>
<evidence type="ECO:0000256" key="4">
    <source>
        <dbReference type="ARBA" id="ARBA00022989"/>
    </source>
</evidence>
<dbReference type="InterPro" id="IPR020846">
    <property type="entry name" value="MFS_dom"/>
</dbReference>
<dbReference type="Pfam" id="PF00083">
    <property type="entry name" value="Sugar_tr"/>
    <property type="match status" value="1"/>
</dbReference>
<dbReference type="AlphaFoldDB" id="A0AAP0MGY6"/>
<dbReference type="GO" id="GO:0022857">
    <property type="term" value="F:transmembrane transporter activity"/>
    <property type="evidence" value="ECO:0007669"/>
    <property type="project" value="InterPro"/>
</dbReference>
<evidence type="ECO:0000313" key="9">
    <source>
        <dbReference type="Proteomes" id="UP001428341"/>
    </source>
</evidence>
<feature type="transmembrane region" description="Helical" evidence="6">
    <location>
        <begin position="359"/>
        <end position="377"/>
    </location>
</feature>
<feature type="transmembrane region" description="Helical" evidence="6">
    <location>
        <begin position="330"/>
        <end position="352"/>
    </location>
</feature>
<feature type="transmembrane region" description="Helical" evidence="6">
    <location>
        <begin position="26"/>
        <end position="51"/>
    </location>
</feature>
<evidence type="ECO:0000256" key="3">
    <source>
        <dbReference type="ARBA" id="ARBA00022692"/>
    </source>
</evidence>
<feature type="transmembrane region" description="Helical" evidence="6">
    <location>
        <begin position="177"/>
        <end position="198"/>
    </location>
</feature>
<dbReference type="PANTHER" id="PTHR23511">
    <property type="entry name" value="SYNAPTIC VESICLE GLYCOPROTEIN 2"/>
    <property type="match status" value="1"/>
</dbReference>
<feature type="transmembrane region" description="Helical" evidence="6">
    <location>
        <begin position="63"/>
        <end position="81"/>
    </location>
</feature>
<reference evidence="8 9" key="1">
    <citation type="submission" date="2024-05" db="EMBL/GenBank/DDBJ databases">
        <title>Haplotype-resolved chromosome-level genome assembly of Huyou (Citrus changshanensis).</title>
        <authorList>
            <person name="Miao C."/>
            <person name="Chen W."/>
            <person name="Wu Y."/>
            <person name="Wang L."/>
            <person name="Zhao S."/>
            <person name="Grierson D."/>
            <person name="Xu C."/>
            <person name="Chen K."/>
        </authorList>
    </citation>
    <scope>NUCLEOTIDE SEQUENCE [LARGE SCALE GENOMIC DNA]</scope>
    <source>
        <strain evidence="8">01-14</strain>
        <tissue evidence="8">Leaf</tissue>
    </source>
</reference>
<evidence type="ECO:0000313" key="8">
    <source>
        <dbReference type="EMBL" id="KAK9210270.1"/>
    </source>
</evidence>
<evidence type="ECO:0000256" key="6">
    <source>
        <dbReference type="SAM" id="Phobius"/>
    </source>
</evidence>
<dbReference type="SUPFAM" id="SSF103473">
    <property type="entry name" value="MFS general substrate transporter"/>
    <property type="match status" value="1"/>
</dbReference>
<comment type="caution">
    <text evidence="8">The sequence shown here is derived from an EMBL/GenBank/DDBJ whole genome shotgun (WGS) entry which is preliminary data.</text>
</comment>
<name>A0AAP0MGY6_9ROSI</name>
<dbReference type="EMBL" id="JBCGBO010000004">
    <property type="protein sequence ID" value="KAK9210270.1"/>
    <property type="molecule type" value="Genomic_DNA"/>
</dbReference>
<feature type="domain" description="Major facilitator superfamily (MFS) profile" evidence="7">
    <location>
        <begin position="26"/>
        <end position="472"/>
    </location>
</feature>
<dbReference type="InterPro" id="IPR005828">
    <property type="entry name" value="MFS_sugar_transport-like"/>
</dbReference>
<feature type="transmembrane region" description="Helical" evidence="6">
    <location>
        <begin position="446"/>
        <end position="467"/>
    </location>
</feature>
<keyword evidence="2" id="KW-0813">Transport</keyword>